<dbReference type="RefSeq" id="WP_270948611.1">
    <property type="nucleotide sequence ID" value="NZ_JAQGLA010000012.1"/>
</dbReference>
<evidence type="ECO:0000313" key="3">
    <source>
        <dbReference type="Proteomes" id="UP001210380"/>
    </source>
</evidence>
<protein>
    <submittedName>
        <fullName evidence="2">Uncharacterized protein</fullName>
    </submittedName>
</protein>
<organism evidence="2 3">
    <name type="scientific">Saccharopolyspora oryzae</name>
    <dbReference type="NCBI Taxonomy" id="2997343"/>
    <lineage>
        <taxon>Bacteria</taxon>
        <taxon>Bacillati</taxon>
        <taxon>Actinomycetota</taxon>
        <taxon>Actinomycetes</taxon>
        <taxon>Pseudonocardiales</taxon>
        <taxon>Pseudonocardiaceae</taxon>
        <taxon>Saccharopolyspora</taxon>
    </lineage>
</organism>
<dbReference type="Proteomes" id="UP001210380">
    <property type="component" value="Unassembled WGS sequence"/>
</dbReference>
<gene>
    <name evidence="2" type="ORF">OU415_11365</name>
</gene>
<evidence type="ECO:0000256" key="1">
    <source>
        <dbReference type="SAM" id="Phobius"/>
    </source>
</evidence>
<feature type="transmembrane region" description="Helical" evidence="1">
    <location>
        <begin position="51"/>
        <end position="77"/>
    </location>
</feature>
<sequence>MTDQAGTSTSGRDGFNPGCAAACAVVPFLSLAEVEILISGGPREWHSMGQMVALVFVYPILCVIQGLVVGSVIAALVRKREARQKGLNSKDIESQGTLTKWFVIGTATAAAVAATYIVPTST</sequence>
<name>A0ABT4UWE6_9PSEU</name>
<comment type="caution">
    <text evidence="2">The sequence shown here is derived from an EMBL/GenBank/DDBJ whole genome shotgun (WGS) entry which is preliminary data.</text>
</comment>
<reference evidence="2 3" key="1">
    <citation type="submission" date="2022-11" db="EMBL/GenBank/DDBJ databases">
        <title>Draft genome sequence of Saccharopolyspora sp. WRP15-2 isolated from rhizosphere soils of wild rice in Thailand.</title>
        <authorList>
            <person name="Duangmal K."/>
            <person name="Kammanee S."/>
            <person name="Muangham S."/>
        </authorList>
    </citation>
    <scope>NUCLEOTIDE SEQUENCE [LARGE SCALE GENOMIC DNA]</scope>
    <source>
        <strain evidence="2 3">WRP15-2</strain>
    </source>
</reference>
<accession>A0ABT4UWE6</accession>
<proteinExistence type="predicted"/>
<keyword evidence="1" id="KW-1133">Transmembrane helix</keyword>
<keyword evidence="1" id="KW-0812">Transmembrane</keyword>
<feature type="transmembrane region" description="Helical" evidence="1">
    <location>
        <begin position="98"/>
        <end position="118"/>
    </location>
</feature>
<keyword evidence="1" id="KW-0472">Membrane</keyword>
<dbReference type="EMBL" id="JAQGLA010000012">
    <property type="protein sequence ID" value="MDA3626035.1"/>
    <property type="molecule type" value="Genomic_DNA"/>
</dbReference>
<keyword evidence="3" id="KW-1185">Reference proteome</keyword>
<evidence type="ECO:0000313" key="2">
    <source>
        <dbReference type="EMBL" id="MDA3626035.1"/>
    </source>
</evidence>